<organism evidence="7 8">
    <name type="scientific">Corynebacterium qintianiae</name>
    <dbReference type="NCBI Taxonomy" id="2709392"/>
    <lineage>
        <taxon>Bacteria</taxon>
        <taxon>Bacillati</taxon>
        <taxon>Actinomycetota</taxon>
        <taxon>Actinomycetes</taxon>
        <taxon>Mycobacteriales</taxon>
        <taxon>Corynebacteriaceae</taxon>
        <taxon>Corynebacterium</taxon>
    </lineage>
</organism>
<evidence type="ECO:0000256" key="1">
    <source>
        <dbReference type="ARBA" id="ARBA00009437"/>
    </source>
</evidence>
<evidence type="ECO:0000256" key="2">
    <source>
        <dbReference type="ARBA" id="ARBA00023015"/>
    </source>
</evidence>
<reference evidence="7 8" key="1">
    <citation type="submission" date="2020-11" db="EMBL/GenBank/DDBJ databases">
        <title>Corynebacterium sp. MC1420.</title>
        <authorList>
            <person name="Zhou J."/>
        </authorList>
    </citation>
    <scope>NUCLEOTIDE SEQUENCE [LARGE SCALE GENOMIC DNA]</scope>
    <source>
        <strain evidence="7 8">MC1420</strain>
    </source>
</reference>
<keyword evidence="5" id="KW-0804">Transcription</keyword>
<keyword evidence="2" id="KW-0805">Transcription regulation</keyword>
<dbReference type="EMBL" id="CP064955">
    <property type="protein sequence ID" value="QPK83906.1"/>
    <property type="molecule type" value="Genomic_DNA"/>
</dbReference>
<dbReference type="PANTHER" id="PTHR30346:SF0">
    <property type="entry name" value="HCA OPERON TRANSCRIPTIONAL ACTIVATOR HCAR"/>
    <property type="match status" value="1"/>
</dbReference>
<keyword evidence="4" id="KW-0010">Activator</keyword>
<evidence type="ECO:0000256" key="6">
    <source>
        <dbReference type="SAM" id="MobiDB-lite"/>
    </source>
</evidence>
<dbReference type="CDD" id="cd05466">
    <property type="entry name" value="PBP2_LTTR_substrate"/>
    <property type="match status" value="1"/>
</dbReference>
<name>A0A7T0KP64_9CORY</name>
<dbReference type="KEGG" id="cqn:G7Y29_03690"/>
<keyword evidence="3" id="KW-0238">DNA-binding</keyword>
<dbReference type="AlphaFoldDB" id="A0A7T0KP64"/>
<dbReference type="GO" id="GO:0003677">
    <property type="term" value="F:DNA binding"/>
    <property type="evidence" value="ECO:0007669"/>
    <property type="project" value="UniProtKB-KW"/>
</dbReference>
<dbReference type="RefSeq" id="WP_165002043.1">
    <property type="nucleotide sequence ID" value="NZ_CP064955.1"/>
</dbReference>
<evidence type="ECO:0000313" key="7">
    <source>
        <dbReference type="EMBL" id="QPK83906.1"/>
    </source>
</evidence>
<gene>
    <name evidence="7" type="ORF">G7Y29_03690</name>
</gene>
<keyword evidence="8" id="KW-1185">Reference proteome</keyword>
<sequence>MLSLAFATGTEPGKWFRRYTEATDHGLDTRDADDPIALLEAGECHVALARLPDPRVSDDYHVVVLYEEAAGVAVSKDSVYAEVGERVLVDDLAGEPVNYRYVDGASISRLRPALQLVAANVGVAYAPKPLLKALSKKQVTVLDVEGEASPIALVWRKNDDGDAIQDFVGVAKGRTVRSSRSAVPSAKPSKKRPVPKQGRGRGRRR</sequence>
<dbReference type="Gene3D" id="3.40.190.10">
    <property type="entry name" value="Periplasmic binding protein-like II"/>
    <property type="match status" value="2"/>
</dbReference>
<proteinExistence type="inferred from homology"/>
<dbReference type="PANTHER" id="PTHR30346">
    <property type="entry name" value="TRANSCRIPTIONAL DUAL REGULATOR HCAR-RELATED"/>
    <property type="match status" value="1"/>
</dbReference>
<dbReference type="GO" id="GO:0003700">
    <property type="term" value="F:DNA-binding transcription factor activity"/>
    <property type="evidence" value="ECO:0007669"/>
    <property type="project" value="TreeGrafter"/>
</dbReference>
<evidence type="ECO:0000313" key="8">
    <source>
        <dbReference type="Proteomes" id="UP000594586"/>
    </source>
</evidence>
<dbReference type="SUPFAM" id="SSF53850">
    <property type="entry name" value="Periplasmic binding protein-like II"/>
    <property type="match status" value="1"/>
</dbReference>
<evidence type="ECO:0000256" key="3">
    <source>
        <dbReference type="ARBA" id="ARBA00023125"/>
    </source>
</evidence>
<feature type="region of interest" description="Disordered" evidence="6">
    <location>
        <begin position="175"/>
        <end position="205"/>
    </location>
</feature>
<comment type="similarity">
    <text evidence="1">Belongs to the LysR transcriptional regulatory family.</text>
</comment>
<protein>
    <submittedName>
        <fullName evidence="7">LysR family transcriptional regulator substrate-binding protein</fullName>
    </submittedName>
</protein>
<feature type="compositionally biased region" description="Basic residues" evidence="6">
    <location>
        <begin position="188"/>
        <end position="205"/>
    </location>
</feature>
<dbReference type="GO" id="GO:0032993">
    <property type="term" value="C:protein-DNA complex"/>
    <property type="evidence" value="ECO:0007669"/>
    <property type="project" value="TreeGrafter"/>
</dbReference>
<evidence type="ECO:0000256" key="4">
    <source>
        <dbReference type="ARBA" id="ARBA00023159"/>
    </source>
</evidence>
<dbReference type="Proteomes" id="UP000594586">
    <property type="component" value="Chromosome"/>
</dbReference>
<evidence type="ECO:0000256" key="5">
    <source>
        <dbReference type="ARBA" id="ARBA00023163"/>
    </source>
</evidence>
<accession>A0A7T0KP64</accession>